<proteinExistence type="inferred from homology"/>
<dbReference type="RefSeq" id="XP_010253141.1">
    <property type="nucleotide sequence ID" value="XM_010254839.2"/>
</dbReference>
<dbReference type="eggNOG" id="ENOG502QPVU">
    <property type="taxonomic scope" value="Eukaryota"/>
</dbReference>
<organism evidence="10 11">
    <name type="scientific">Nelumbo nucifera</name>
    <name type="common">Sacred lotus</name>
    <dbReference type="NCBI Taxonomy" id="4432"/>
    <lineage>
        <taxon>Eukaryota</taxon>
        <taxon>Viridiplantae</taxon>
        <taxon>Streptophyta</taxon>
        <taxon>Embryophyta</taxon>
        <taxon>Tracheophyta</taxon>
        <taxon>Spermatophyta</taxon>
        <taxon>Magnoliopsida</taxon>
        <taxon>Proteales</taxon>
        <taxon>Nelumbonaceae</taxon>
        <taxon>Nelumbo</taxon>
    </lineage>
</organism>
<name>A0A1U7ZN37_NELNU</name>
<dbReference type="OrthoDB" id="543971at2759"/>
<evidence type="ECO:0000256" key="1">
    <source>
        <dbReference type="ARBA" id="ARBA00004141"/>
    </source>
</evidence>
<evidence type="ECO:0000256" key="5">
    <source>
        <dbReference type="ARBA" id="ARBA00022840"/>
    </source>
</evidence>
<feature type="transmembrane region" description="Helical" evidence="8">
    <location>
        <begin position="90"/>
        <end position="109"/>
    </location>
</feature>
<evidence type="ECO:0000313" key="11">
    <source>
        <dbReference type="RefSeq" id="XP_010253141.1"/>
    </source>
</evidence>
<protein>
    <recommendedName>
        <fullName evidence="8">ADP,ATP carrier protein</fullName>
    </recommendedName>
</protein>
<feature type="transmembrane region" description="Helical" evidence="8">
    <location>
        <begin position="22"/>
        <end position="42"/>
    </location>
</feature>
<reference evidence="11" key="1">
    <citation type="submission" date="2025-08" db="UniProtKB">
        <authorList>
            <consortium name="RefSeq"/>
        </authorList>
    </citation>
    <scope>IDENTIFICATION</scope>
</reference>
<dbReference type="AlphaFoldDB" id="A0A1U7ZN37"/>
<dbReference type="KEGG" id="nnu:104594525"/>
<keyword evidence="8" id="KW-0934">Plastid</keyword>
<evidence type="ECO:0000256" key="3">
    <source>
        <dbReference type="ARBA" id="ARBA00022692"/>
    </source>
</evidence>
<dbReference type="GO" id="GO:0005471">
    <property type="term" value="F:ATP:ADP antiporter activity"/>
    <property type="evidence" value="ECO:0007669"/>
    <property type="project" value="InterPro"/>
</dbReference>
<comment type="similarity">
    <text evidence="8">Belongs to the ADP/ATP translocase tlc family.</text>
</comment>
<keyword evidence="3 8" id="KW-0812">Transmembrane</keyword>
<gene>
    <name evidence="11" type="primary">LOC104594525</name>
</gene>
<dbReference type="STRING" id="4432.A0A1U7ZN37"/>
<dbReference type="OMA" id="IAVWPTW"/>
<evidence type="ECO:0000313" key="10">
    <source>
        <dbReference type="Proteomes" id="UP000189703"/>
    </source>
</evidence>
<keyword evidence="7 8" id="KW-0472">Membrane</keyword>
<dbReference type="GO" id="GO:0031969">
    <property type="term" value="C:chloroplast membrane"/>
    <property type="evidence" value="ECO:0007669"/>
    <property type="project" value="UniProtKB-SubCell"/>
</dbReference>
<dbReference type="GeneID" id="104594525"/>
<feature type="transmembrane region" description="Helical" evidence="8">
    <location>
        <begin position="306"/>
        <end position="325"/>
    </location>
</feature>
<keyword evidence="2 8" id="KW-0813">Transport</keyword>
<dbReference type="PANTHER" id="PTHR43596:SF1">
    <property type="entry name" value="ADP,ATP CARRIER PROTEIN"/>
    <property type="match status" value="1"/>
</dbReference>
<feature type="region of interest" description="Disordered" evidence="9">
    <location>
        <begin position="259"/>
        <end position="283"/>
    </location>
</feature>
<feature type="transmembrane region" description="Helical" evidence="8">
    <location>
        <begin position="468"/>
        <end position="488"/>
    </location>
</feature>
<dbReference type="Proteomes" id="UP000189703">
    <property type="component" value="Unplaced"/>
</dbReference>
<feature type="transmembrane region" description="Helical" evidence="8">
    <location>
        <begin position="195"/>
        <end position="213"/>
    </location>
</feature>
<evidence type="ECO:0000256" key="8">
    <source>
        <dbReference type="RuleBase" id="RU363121"/>
    </source>
</evidence>
<dbReference type="InterPro" id="IPR004667">
    <property type="entry name" value="ADP_ATP_car_bac_type"/>
</dbReference>
<keyword evidence="4 8" id="KW-0547">Nucleotide-binding</keyword>
<evidence type="ECO:0000256" key="6">
    <source>
        <dbReference type="ARBA" id="ARBA00022989"/>
    </source>
</evidence>
<evidence type="ECO:0000256" key="2">
    <source>
        <dbReference type="ARBA" id="ARBA00022448"/>
    </source>
</evidence>
<dbReference type="Pfam" id="PF03219">
    <property type="entry name" value="TLC"/>
    <property type="match status" value="1"/>
</dbReference>
<comment type="subcellular location">
    <subcellularLocation>
        <location evidence="1">Membrane</location>
        <topology evidence="1">Multi-pass membrane protein</topology>
    </subcellularLocation>
    <subcellularLocation>
        <location evidence="8">Plastid</location>
        <location evidence="8">Chloroplast membrane</location>
        <topology evidence="8">Multi-pass membrane protein</topology>
    </subcellularLocation>
</comment>
<feature type="transmembrane region" description="Helical" evidence="8">
    <location>
        <begin position="371"/>
        <end position="398"/>
    </location>
</feature>
<dbReference type="PANTHER" id="PTHR43596">
    <property type="entry name" value="ADP,ATP CARRIER PROTEIN"/>
    <property type="match status" value="1"/>
</dbReference>
<feature type="compositionally biased region" description="Basic and acidic residues" evidence="9">
    <location>
        <begin position="267"/>
        <end position="279"/>
    </location>
</feature>
<evidence type="ECO:0000256" key="7">
    <source>
        <dbReference type="ARBA" id="ARBA00023136"/>
    </source>
</evidence>
<keyword evidence="10" id="KW-1185">Reference proteome</keyword>
<accession>A0A1U7ZN37</accession>
<keyword evidence="6 8" id="KW-1133">Transmembrane helix</keyword>
<sequence length="503" mass="55009">MLIGSRIGAVVSSIVSVYPHEISALLHSSSCFFFILSAYFVVLPLRDEGAISLGLTKLPELFVGSLALTLVAAPVSTIIFSLQNLSKGKALFLIHRFFSVSLVVFFILWHSSSAAASPFGIKVSASQPSNFKDDPKLDVNQERPTDSGGWSNHGWFYSSVRIGLFLWVALLNLITISSTWARIIDVMDSESGSRLFGFIGAGATLGQLFGSLFAAAMAWLGPFLLLFAALLMELAAQASKGINQDLPHDSEELCSMRETDSNQYSVTDEKTKPALERSSPKSSTSAIKPKFWVMLDGLQLIMSSSYLLHVSLFLWLGAVVSSFFYFQKVTVIAMTVASSVGRRKLFAQINSFIAVFILTGQLTLTGRILTIAGVTIALCSAPFVALSNMLAIVIWPTWTAVAISETMRKVVTYVVTRPGRELLFTVVSQEEKYKAKVCIDVIVQRLGDATAAGVYKLLFGTFNRSTSIVSLYGLPVCFLWIIIAFHLGRRQEQLSRLQIVSTT</sequence>
<feature type="transmembrane region" description="Helical" evidence="8">
    <location>
        <begin position="345"/>
        <end position="364"/>
    </location>
</feature>
<dbReference type="GO" id="GO:0005524">
    <property type="term" value="F:ATP binding"/>
    <property type="evidence" value="ECO:0007669"/>
    <property type="project" value="UniProtKB-KW"/>
</dbReference>
<feature type="transmembrane region" description="Helical" evidence="8">
    <location>
        <begin position="164"/>
        <end position="183"/>
    </location>
</feature>
<keyword evidence="8" id="KW-0150">Chloroplast</keyword>
<evidence type="ECO:0000256" key="4">
    <source>
        <dbReference type="ARBA" id="ARBA00022741"/>
    </source>
</evidence>
<evidence type="ECO:0000256" key="9">
    <source>
        <dbReference type="SAM" id="MobiDB-lite"/>
    </source>
</evidence>
<dbReference type="InParanoid" id="A0A1U7ZN37"/>
<keyword evidence="5 8" id="KW-0067">ATP-binding</keyword>
<feature type="transmembrane region" description="Helical" evidence="8">
    <location>
        <begin position="62"/>
        <end position="83"/>
    </location>
</feature>